<evidence type="ECO:0000256" key="1">
    <source>
        <dbReference type="SAM" id="Coils"/>
    </source>
</evidence>
<dbReference type="AlphaFoldDB" id="A0A9P8WCU6"/>
<proteinExistence type="predicted"/>
<reference evidence="3 4" key="1">
    <citation type="journal article" date="2021" name="Nat. Commun.">
        <title>Genetic determinants of endophytism in the Arabidopsis root mycobiome.</title>
        <authorList>
            <person name="Mesny F."/>
            <person name="Miyauchi S."/>
            <person name="Thiergart T."/>
            <person name="Pickel B."/>
            <person name="Atanasova L."/>
            <person name="Karlsson M."/>
            <person name="Huettel B."/>
            <person name="Barry K.W."/>
            <person name="Haridas S."/>
            <person name="Chen C."/>
            <person name="Bauer D."/>
            <person name="Andreopoulos W."/>
            <person name="Pangilinan J."/>
            <person name="LaButti K."/>
            <person name="Riley R."/>
            <person name="Lipzen A."/>
            <person name="Clum A."/>
            <person name="Drula E."/>
            <person name="Henrissat B."/>
            <person name="Kohler A."/>
            <person name="Grigoriev I.V."/>
            <person name="Martin F.M."/>
            <person name="Hacquard S."/>
        </authorList>
    </citation>
    <scope>NUCLEOTIDE SEQUENCE [LARGE SCALE GENOMIC DNA]</scope>
    <source>
        <strain evidence="3 4">MPI-CAGE-CH-0241</strain>
    </source>
</reference>
<feature type="coiled-coil region" evidence="1">
    <location>
        <begin position="170"/>
        <end position="197"/>
    </location>
</feature>
<name>A0A9P8WCU6_9HYPO</name>
<evidence type="ECO:0000256" key="2">
    <source>
        <dbReference type="SAM" id="MobiDB-lite"/>
    </source>
</evidence>
<protein>
    <submittedName>
        <fullName evidence="3">Uncharacterized protein</fullName>
    </submittedName>
</protein>
<dbReference type="OrthoDB" id="4869153at2759"/>
<organism evidence="3 4">
    <name type="scientific">Thelonectria olida</name>
    <dbReference type="NCBI Taxonomy" id="1576542"/>
    <lineage>
        <taxon>Eukaryota</taxon>
        <taxon>Fungi</taxon>
        <taxon>Dikarya</taxon>
        <taxon>Ascomycota</taxon>
        <taxon>Pezizomycotina</taxon>
        <taxon>Sordariomycetes</taxon>
        <taxon>Hypocreomycetidae</taxon>
        <taxon>Hypocreales</taxon>
        <taxon>Nectriaceae</taxon>
        <taxon>Thelonectria</taxon>
    </lineage>
</organism>
<dbReference type="Proteomes" id="UP000777438">
    <property type="component" value="Unassembled WGS sequence"/>
</dbReference>
<sequence>MNAPSQYFSASSSSLRADNPNTSSTLRDRLRSRDSSTLPPSPKQPTYDALYQKLQACLDTDLHSRPAVRKRPDPPRFEDADVATQLRGKFRPRPRIQIRLLTGEESFALMGMDLHTSAMNQIIKSRSEIEQKISHFVVDSSTTLSQNNALYSNISYPLSATLCHSDNFPKASILNHLANLKKEIMSAKEELRSLGADRATNKDDTNAQQLKAEEFKSEAQEIVQNKCRLVDSIEKEFNDKLKEETIKLMKTMVDSD</sequence>
<keyword evidence="4" id="KW-1185">Reference proteome</keyword>
<comment type="caution">
    <text evidence="3">The sequence shown here is derived from an EMBL/GenBank/DDBJ whole genome shotgun (WGS) entry which is preliminary data.</text>
</comment>
<evidence type="ECO:0000313" key="4">
    <source>
        <dbReference type="Proteomes" id="UP000777438"/>
    </source>
</evidence>
<keyword evidence="1" id="KW-0175">Coiled coil</keyword>
<dbReference type="EMBL" id="JAGPYM010000003">
    <property type="protein sequence ID" value="KAH6897297.1"/>
    <property type="molecule type" value="Genomic_DNA"/>
</dbReference>
<gene>
    <name evidence="3" type="ORF">B0T10DRAFT_557120</name>
</gene>
<evidence type="ECO:0000313" key="3">
    <source>
        <dbReference type="EMBL" id="KAH6897297.1"/>
    </source>
</evidence>
<feature type="region of interest" description="Disordered" evidence="2">
    <location>
        <begin position="1"/>
        <end position="46"/>
    </location>
</feature>
<accession>A0A9P8WCU6</accession>